<dbReference type="EMBL" id="AEON01000001">
    <property type="protein sequence ID" value="EFT84172.1"/>
    <property type="molecule type" value="Genomic_DNA"/>
</dbReference>
<evidence type="ECO:0000313" key="1">
    <source>
        <dbReference type="EMBL" id="EFT84172.1"/>
    </source>
</evidence>
<dbReference type="AlphaFoldDB" id="E6K060"/>
<dbReference type="PATRIC" id="fig|864564.6.peg.536"/>
<proteinExistence type="predicted"/>
<organism evidence="1 2">
    <name type="scientific">Parascardovia denticolens DSM 10105 = JCM 12538</name>
    <dbReference type="NCBI Taxonomy" id="864564"/>
    <lineage>
        <taxon>Bacteria</taxon>
        <taxon>Bacillati</taxon>
        <taxon>Actinomycetota</taxon>
        <taxon>Actinomycetes</taxon>
        <taxon>Bifidobacteriales</taxon>
        <taxon>Bifidobacteriaceae</taxon>
        <taxon>Parascardovia</taxon>
    </lineage>
</organism>
<dbReference type="KEGG" id="pdo:PSDT_0486"/>
<dbReference type="HOGENOM" id="CLU_2317657_0_0_11"/>
<name>E6K060_PARDN</name>
<comment type="caution">
    <text evidence="1">The sequence shown here is derived from an EMBL/GenBank/DDBJ whole genome shotgun (WGS) entry which is preliminary data.</text>
</comment>
<protein>
    <submittedName>
        <fullName evidence="1">Uncharacterized protein</fullName>
    </submittedName>
</protein>
<accession>E6K060</accession>
<dbReference type="eggNOG" id="ENOG5030N6Q">
    <property type="taxonomic scope" value="Bacteria"/>
</dbReference>
<evidence type="ECO:0000313" key="2">
    <source>
        <dbReference type="Proteomes" id="UP000004946"/>
    </source>
</evidence>
<dbReference type="Proteomes" id="UP000004946">
    <property type="component" value="Chromosome"/>
</dbReference>
<reference evidence="1 2" key="1">
    <citation type="submission" date="2010-12" db="EMBL/GenBank/DDBJ databases">
        <authorList>
            <person name="Muzny D."/>
            <person name="Qin X."/>
            <person name="Buhay C."/>
            <person name="Dugan-Rocha S."/>
            <person name="Ding Y."/>
            <person name="Chen G."/>
            <person name="Hawes A."/>
            <person name="Holder M."/>
            <person name="Jhangiani S."/>
            <person name="Johnson A."/>
            <person name="Khan Z."/>
            <person name="Li Z."/>
            <person name="Liu W."/>
            <person name="Liu X."/>
            <person name="Perez L."/>
            <person name="Shen H."/>
            <person name="Wang Q."/>
            <person name="Watt J."/>
            <person name="Xi L."/>
            <person name="Xin Y."/>
            <person name="Zhou J."/>
            <person name="Deng J."/>
            <person name="Jiang H."/>
            <person name="Liu Y."/>
            <person name="Qu J."/>
            <person name="Song X.-Z."/>
            <person name="Zhang L."/>
            <person name="Villasana D."/>
            <person name="Johnson A."/>
            <person name="Liu J."/>
            <person name="Liyanage D."/>
            <person name="Lorensuhewa L."/>
            <person name="Robinson T."/>
            <person name="Song A."/>
            <person name="Song B.-B."/>
            <person name="Dinh H."/>
            <person name="Thornton R."/>
            <person name="Coyle M."/>
            <person name="Francisco L."/>
            <person name="Jackson L."/>
            <person name="Javaid M."/>
            <person name="Korchina V."/>
            <person name="Kovar C."/>
            <person name="Mata R."/>
            <person name="Mathew T."/>
            <person name="Ngo R."/>
            <person name="Nguyen L."/>
            <person name="Nguyen N."/>
            <person name="Okwuonu G."/>
            <person name="Ongeri F."/>
            <person name="Pham C."/>
            <person name="Simmons D."/>
            <person name="Wilczek-Boney K."/>
            <person name="Hale W."/>
            <person name="Jakkamsetti A."/>
            <person name="Pham P."/>
            <person name="Ruth R."/>
            <person name="San Lucas F."/>
            <person name="Warren J."/>
            <person name="Zhang J."/>
            <person name="Zhao Z."/>
            <person name="Zhou C."/>
            <person name="Zhu D."/>
            <person name="Lee S."/>
            <person name="Bess C."/>
            <person name="Blankenburg K."/>
            <person name="Forbes L."/>
            <person name="Fu Q."/>
            <person name="Gubbala S."/>
            <person name="Hirani K."/>
            <person name="Jayaseelan J.C."/>
            <person name="Lara F."/>
            <person name="Munidasa M."/>
            <person name="Palculict T."/>
            <person name="Patil S."/>
            <person name="Pu L.-L."/>
            <person name="Saada N."/>
            <person name="Tang L."/>
            <person name="Weissenberger G."/>
            <person name="Zhu Y."/>
            <person name="Hemphill L."/>
            <person name="Shang Y."/>
            <person name="Youmans B."/>
            <person name="Ayvaz T."/>
            <person name="Ross M."/>
            <person name="Santibanez J."/>
            <person name="Aqrawi P."/>
            <person name="Gross S."/>
            <person name="Joshi V."/>
            <person name="Fowler G."/>
            <person name="Nazareth L."/>
            <person name="Reid J."/>
            <person name="Worley K."/>
            <person name="Petrosino J."/>
            <person name="Highlander S."/>
            <person name="Gibbs R."/>
        </authorList>
    </citation>
    <scope>NUCLEOTIDE SEQUENCE [LARGE SCALE GENOMIC DNA]</scope>
    <source>
        <strain evidence="1 2">DSM 10105</strain>
    </source>
</reference>
<sequence>MSVSGEDPELVIKDEVFTQAGKNCSTQGRRLEEAFGSYLTILQDIADHAVTSGEVHDATTQFIALAKQIKGKLDGAGSRGKKICDGFVLQVDHDDQYLY</sequence>
<keyword evidence="2" id="KW-1185">Reference proteome</keyword>
<dbReference type="RefSeq" id="WP_006289854.1">
    <property type="nucleotide sequence ID" value="NZ_AP012333.1"/>
</dbReference>
<gene>
    <name evidence="1" type="ORF">HMPREF0620_1177</name>
</gene>